<comment type="similarity">
    <text evidence="2">Belongs to the bacterial solute-binding protein 1 family.</text>
</comment>
<organism evidence="4 5">
    <name type="scientific">Aliiruegeria haliotis</name>
    <dbReference type="NCBI Taxonomy" id="1280846"/>
    <lineage>
        <taxon>Bacteria</taxon>
        <taxon>Pseudomonadati</taxon>
        <taxon>Pseudomonadota</taxon>
        <taxon>Alphaproteobacteria</taxon>
        <taxon>Rhodobacterales</taxon>
        <taxon>Roseobacteraceae</taxon>
        <taxon>Aliiruegeria</taxon>
    </lineage>
</organism>
<dbReference type="InterPro" id="IPR050490">
    <property type="entry name" value="Bact_solute-bd_prot1"/>
</dbReference>
<dbReference type="AlphaFoldDB" id="A0A2T0RFG3"/>
<sequence length="418" mass="45506">MKPTAIALATAAMLTAVPAMAEDLVLSIGSRGYGPAVERNLARYAEVNPDVSIEWNKVSDVPGETRKLYVTGLSAKSPTPDVYALDVIWAGEFAQRGWLEPLGGLLADETIAAFNPSLLTASTVDGKVHALPLYTDGIHFFYRSDLLEKYGLDVPKTWEEVLEASKTITEGEKNPQFYGFVSMWAKIEGLFMNWLAFTNGNGGGFYDADGNVAVNSPANIAATQYMVDLLHEHRYAPDSILNMRPDDARTLFQQGRAAFLMVQGFVHAPLSADDSPVAGKFDFARIPYFEGNEDANTTTMGGWFLGINPNSENKEAAAEFLTHFTAYEQQLTAAVEDNRAPTIPAVYDDPKMSEAEVLAKFGKNYDLGVVRPSAGTGSNYPKVSEIMQLAVTNALHRQKTVEDALNDAQAEIEAVLAD</sequence>
<feature type="signal peptide" evidence="3">
    <location>
        <begin position="1"/>
        <end position="21"/>
    </location>
</feature>
<dbReference type="CDD" id="cd14750">
    <property type="entry name" value="PBP2_TMBP"/>
    <property type="match status" value="1"/>
</dbReference>
<evidence type="ECO:0000313" key="5">
    <source>
        <dbReference type="Proteomes" id="UP000239480"/>
    </source>
</evidence>
<dbReference type="InterPro" id="IPR006059">
    <property type="entry name" value="SBP"/>
</dbReference>
<reference evidence="4 5" key="1">
    <citation type="submission" date="2018-03" db="EMBL/GenBank/DDBJ databases">
        <title>Genomic Encyclopedia of Archaeal and Bacterial Type Strains, Phase II (KMG-II): from individual species to whole genera.</title>
        <authorList>
            <person name="Goeker M."/>
        </authorList>
    </citation>
    <scope>NUCLEOTIDE SEQUENCE [LARGE SCALE GENOMIC DNA]</scope>
    <source>
        <strain evidence="4 5">DSM 29328</strain>
    </source>
</reference>
<keyword evidence="3" id="KW-0732">Signal</keyword>
<dbReference type="OrthoDB" id="9808332at2"/>
<dbReference type="PANTHER" id="PTHR43649">
    <property type="entry name" value="ARABINOSE-BINDING PROTEIN-RELATED"/>
    <property type="match status" value="1"/>
</dbReference>
<evidence type="ECO:0000313" key="4">
    <source>
        <dbReference type="EMBL" id="PRY19946.1"/>
    </source>
</evidence>
<dbReference type="PANTHER" id="PTHR43649:SF12">
    <property type="entry name" value="DIACETYLCHITOBIOSE BINDING PROTEIN DASA"/>
    <property type="match status" value="1"/>
</dbReference>
<comment type="caution">
    <text evidence="4">The sequence shown here is derived from an EMBL/GenBank/DDBJ whole genome shotgun (WGS) entry which is preliminary data.</text>
</comment>
<dbReference type="RefSeq" id="WP_106208146.1">
    <property type="nucleotide sequence ID" value="NZ_PVTD01000016.1"/>
</dbReference>
<comment type="subcellular location">
    <subcellularLocation>
        <location evidence="1">Periplasm</location>
    </subcellularLocation>
</comment>
<proteinExistence type="inferred from homology"/>
<name>A0A2T0RFG3_9RHOB</name>
<dbReference type="Gene3D" id="3.40.190.10">
    <property type="entry name" value="Periplasmic binding protein-like II"/>
    <property type="match status" value="2"/>
</dbReference>
<accession>A0A2T0RFG3</accession>
<feature type="chain" id="PRO_5015549799" evidence="3">
    <location>
        <begin position="22"/>
        <end position="418"/>
    </location>
</feature>
<protein>
    <submittedName>
        <fullName evidence="4">Carbohydrate ABC transporter substrate-binding protein (CUT1 family)</fullName>
    </submittedName>
</protein>
<dbReference type="Pfam" id="PF01547">
    <property type="entry name" value="SBP_bac_1"/>
    <property type="match status" value="1"/>
</dbReference>
<dbReference type="SUPFAM" id="SSF53850">
    <property type="entry name" value="Periplasmic binding protein-like II"/>
    <property type="match status" value="1"/>
</dbReference>
<evidence type="ECO:0000256" key="1">
    <source>
        <dbReference type="ARBA" id="ARBA00004418"/>
    </source>
</evidence>
<evidence type="ECO:0000256" key="3">
    <source>
        <dbReference type="SAM" id="SignalP"/>
    </source>
</evidence>
<dbReference type="Proteomes" id="UP000239480">
    <property type="component" value="Unassembled WGS sequence"/>
</dbReference>
<keyword evidence="5" id="KW-1185">Reference proteome</keyword>
<gene>
    <name evidence="4" type="ORF">CLV78_11636</name>
</gene>
<evidence type="ECO:0000256" key="2">
    <source>
        <dbReference type="ARBA" id="ARBA00008520"/>
    </source>
</evidence>
<dbReference type="EMBL" id="PVTD01000016">
    <property type="protein sequence ID" value="PRY19946.1"/>
    <property type="molecule type" value="Genomic_DNA"/>
</dbReference>
<dbReference type="GO" id="GO:0042597">
    <property type="term" value="C:periplasmic space"/>
    <property type="evidence" value="ECO:0007669"/>
    <property type="project" value="UniProtKB-SubCell"/>
</dbReference>